<dbReference type="RefSeq" id="WP_059366259.1">
    <property type="nucleotide sequence ID" value="NZ_BBXJ01000001.1"/>
</dbReference>
<name>A0AAJ3K6N1_9PAST</name>
<dbReference type="EMBL" id="MLAB01000008">
    <property type="protein sequence ID" value="OOF73015.1"/>
    <property type="molecule type" value="Genomic_DNA"/>
</dbReference>
<keyword evidence="2" id="KW-1185">Reference proteome</keyword>
<reference evidence="1 2" key="1">
    <citation type="submission" date="2016-10" db="EMBL/GenBank/DDBJ databases">
        <title>Rodentibacter gen. nov. and new species.</title>
        <authorList>
            <person name="Christensen H."/>
        </authorList>
    </citation>
    <scope>NUCLEOTIDE SEQUENCE [LARGE SCALE GENOMIC DNA]</scope>
    <source>
        <strain evidence="1 2">199137021</strain>
    </source>
</reference>
<organism evidence="1 2">
    <name type="scientific">Rodentibacter caecimuris</name>
    <dbReference type="NCBI Taxonomy" id="1796644"/>
    <lineage>
        <taxon>Bacteria</taxon>
        <taxon>Pseudomonadati</taxon>
        <taxon>Pseudomonadota</taxon>
        <taxon>Gammaproteobacteria</taxon>
        <taxon>Pasteurellales</taxon>
        <taxon>Pasteurellaceae</taxon>
        <taxon>Rodentibacter</taxon>
    </lineage>
</organism>
<evidence type="ECO:0000313" key="1">
    <source>
        <dbReference type="EMBL" id="OOF73015.1"/>
    </source>
</evidence>
<sequence>MTKIAFFRLEIGTPAAVRGRIDFKAKIDNFFKFEIGAFVAVLSNVANAAIVRIMSPCHKSNYFFACENLIIMRTYKMIGYQPQTIELLNLGVKLLPSSKGIKCFINEDKTKIFLEIKTESDVKVISVDTDNKESNDLLSLEKVLVEKVLATL</sequence>
<protein>
    <submittedName>
        <fullName evidence="1">Uncharacterized protein</fullName>
    </submittedName>
</protein>
<comment type="caution">
    <text evidence="1">The sequence shown here is derived from an EMBL/GenBank/DDBJ whole genome shotgun (WGS) entry which is preliminary data.</text>
</comment>
<proteinExistence type="predicted"/>
<dbReference type="AlphaFoldDB" id="A0AAJ3K6N1"/>
<evidence type="ECO:0000313" key="2">
    <source>
        <dbReference type="Proteomes" id="UP000188998"/>
    </source>
</evidence>
<dbReference type="Proteomes" id="UP000188998">
    <property type="component" value="Unassembled WGS sequence"/>
</dbReference>
<accession>A0AAJ3K6N1</accession>
<gene>
    <name evidence="1" type="ORF">BKG90_02215</name>
</gene>